<feature type="domain" description="Laminin EGF-like" evidence="14">
    <location>
        <begin position="349"/>
        <end position="400"/>
    </location>
</feature>
<keyword evidence="9 12" id="KW-1015">Disulfide bond</keyword>
<dbReference type="PROSITE" id="PS00022">
    <property type="entry name" value="EGF_1"/>
    <property type="match status" value="1"/>
</dbReference>
<evidence type="ECO:0000256" key="7">
    <source>
        <dbReference type="ARBA" id="ARBA00022889"/>
    </source>
</evidence>
<dbReference type="Pfam" id="PF00053">
    <property type="entry name" value="EGF_laminin"/>
    <property type="match status" value="4"/>
</dbReference>
<keyword evidence="8" id="KW-0175">Coiled coil</keyword>
<evidence type="ECO:0000256" key="10">
    <source>
        <dbReference type="ARBA" id="ARBA00023180"/>
    </source>
</evidence>
<accession>A0A8S4AQR3</accession>
<dbReference type="PROSITE" id="PS01248">
    <property type="entry name" value="EGF_LAM_1"/>
    <property type="match status" value="3"/>
</dbReference>
<evidence type="ECO:0000256" key="12">
    <source>
        <dbReference type="PROSITE-ProRule" id="PRU00460"/>
    </source>
</evidence>
<dbReference type="PANTHER" id="PTHR10574:SF36">
    <property type="entry name" value="LAMININ SUBUNIT BETA-2"/>
    <property type="match status" value="1"/>
</dbReference>
<keyword evidence="16" id="KW-1185">Reference proteome</keyword>
<dbReference type="PROSITE" id="PS50027">
    <property type="entry name" value="EGF_LAM_2"/>
    <property type="match status" value="4"/>
</dbReference>
<feature type="domain" description="Laminin EGF-like" evidence="14">
    <location>
        <begin position="238"/>
        <end position="289"/>
    </location>
</feature>
<dbReference type="InterPro" id="IPR050440">
    <property type="entry name" value="Laminin/Netrin_ECM"/>
</dbReference>
<keyword evidence="11 12" id="KW-0424">Laminin EGF-like domain</keyword>
<feature type="domain" description="Laminin EGF-like" evidence="14">
    <location>
        <begin position="401"/>
        <end position="462"/>
    </location>
</feature>
<protein>
    <submittedName>
        <fullName evidence="15">(Atlantic silverside) hypothetical protein</fullName>
    </submittedName>
</protein>
<evidence type="ECO:0000256" key="11">
    <source>
        <dbReference type="ARBA" id="ARBA00023292"/>
    </source>
</evidence>
<keyword evidence="3" id="KW-0272">Extracellular matrix</keyword>
<dbReference type="GO" id="GO:0005604">
    <property type="term" value="C:basement membrane"/>
    <property type="evidence" value="ECO:0007669"/>
    <property type="project" value="UniProtKB-SubCell"/>
</dbReference>
<dbReference type="FunFam" id="2.10.25.10:FF:000101">
    <property type="entry name" value="Laminin subunit beta 1"/>
    <property type="match status" value="1"/>
</dbReference>
<dbReference type="Gene3D" id="2.60.40.10">
    <property type="entry name" value="Immunoglobulins"/>
    <property type="match status" value="2"/>
</dbReference>
<keyword evidence="10" id="KW-0325">Glycoprotein</keyword>
<dbReference type="PANTHER" id="PTHR10574">
    <property type="entry name" value="NETRIN/LAMININ-RELATED"/>
    <property type="match status" value="1"/>
</dbReference>
<reference evidence="15" key="1">
    <citation type="submission" date="2021-05" db="EMBL/GenBank/DDBJ databases">
        <authorList>
            <person name="Tigano A."/>
        </authorList>
    </citation>
    <scope>NUCLEOTIDE SEQUENCE</scope>
</reference>
<dbReference type="FunFam" id="2.10.25.10:FF:000011">
    <property type="entry name" value="Cadherin EGF LAG seven-pass G-type receptor"/>
    <property type="match status" value="1"/>
</dbReference>
<keyword evidence="13" id="KW-0812">Transmembrane</keyword>
<dbReference type="Proteomes" id="UP000677803">
    <property type="component" value="Unassembled WGS sequence"/>
</dbReference>
<dbReference type="Pfam" id="PF24973">
    <property type="entry name" value="EGF_LMN_ATRN"/>
    <property type="match status" value="1"/>
</dbReference>
<keyword evidence="4" id="KW-0732">Signal</keyword>
<feature type="domain" description="Laminin EGF-like" evidence="14">
    <location>
        <begin position="192"/>
        <end position="237"/>
    </location>
</feature>
<dbReference type="AlphaFoldDB" id="A0A8S4AQR3"/>
<name>A0A8S4AQR3_9TELE</name>
<evidence type="ECO:0000256" key="1">
    <source>
        <dbReference type="ARBA" id="ARBA00004302"/>
    </source>
</evidence>
<dbReference type="FunFam" id="2.10.25.10:FF:000065">
    <property type="entry name" value="Laminin subunit beta 1"/>
    <property type="match status" value="1"/>
</dbReference>
<comment type="caution">
    <text evidence="15">The sequence shown here is derived from an EMBL/GenBank/DDBJ whole genome shotgun (WGS) entry which is preliminary data.</text>
</comment>
<evidence type="ECO:0000256" key="5">
    <source>
        <dbReference type="ARBA" id="ARBA00022737"/>
    </source>
</evidence>
<sequence>MGEKKTSEVGLVHPSIHPLSINPSIHHPSIHPSIFKASLYVQRDERTGVLKLSNLSANMSGKYVCTASNSAGAESCDISLDISTCRVGMIVGATVGSVLGFIFLLFVCLAFLVFFRRRRYGEDDMANEIKGVTVSSPQFQGRVGFLSKMPSTDVSLYVNNTRESDSGRYVCQVIYADKPGVTAELTLDVKACDCSLEGSLTRLCDGSTGQCQCRPGAFGQRCDGCQRGHWGFPSCRPCRCNGHADLCQQRTGACIGCRDNTGGDSCERCANGYYGNPVLGLASGGQCRPCPCPDGPDSGRHFAASCYQDNRNRQIICNCNQGYTGARCEECAPGYYGNPSQPGGRCQPCQCNNNIDMSDMEACDRQTGECRKCLYNTEGPNCGICRSGYFGDASLRNCRKCTCNFLGTERSQCMEREDCVCQRATGQCQCLPSVVGLTCDHCAPDHWNLAGGRGCEACGCHPNNSVTSSCNEVQNTSCVESTGPVAMAATNAKCHCRGGPNQDGGRLSRRLCIGVAVD</sequence>
<comment type="subcellular location">
    <subcellularLocation>
        <location evidence="1">Secreted</location>
        <location evidence="1">Extracellular space</location>
        <location evidence="1">Extracellular matrix</location>
        <location evidence="1">Basement membrane</location>
    </subcellularLocation>
</comment>
<dbReference type="InterPro" id="IPR002049">
    <property type="entry name" value="LE_dom"/>
</dbReference>
<evidence type="ECO:0000256" key="13">
    <source>
        <dbReference type="SAM" id="Phobius"/>
    </source>
</evidence>
<evidence type="ECO:0000256" key="4">
    <source>
        <dbReference type="ARBA" id="ARBA00022729"/>
    </source>
</evidence>
<dbReference type="InterPro" id="IPR000742">
    <property type="entry name" value="EGF"/>
</dbReference>
<evidence type="ECO:0000313" key="15">
    <source>
        <dbReference type="EMBL" id="CAG5878928.1"/>
    </source>
</evidence>
<dbReference type="GO" id="GO:0009888">
    <property type="term" value="P:tissue development"/>
    <property type="evidence" value="ECO:0007669"/>
    <property type="project" value="TreeGrafter"/>
</dbReference>
<dbReference type="GO" id="GO:0009887">
    <property type="term" value="P:animal organ morphogenesis"/>
    <property type="evidence" value="ECO:0007669"/>
    <property type="project" value="TreeGrafter"/>
</dbReference>
<dbReference type="FunFam" id="2.10.25.10:FF:000138">
    <property type="entry name" value="Laminin subunit beta 1"/>
    <property type="match status" value="1"/>
</dbReference>
<dbReference type="OrthoDB" id="5985440at2759"/>
<feature type="disulfide bond" evidence="12">
    <location>
        <begin position="192"/>
        <end position="204"/>
    </location>
</feature>
<comment type="caution">
    <text evidence="12">Lacks conserved residue(s) required for the propagation of feature annotation.</text>
</comment>
<dbReference type="SUPFAM" id="SSF57196">
    <property type="entry name" value="EGF/Laminin"/>
    <property type="match status" value="5"/>
</dbReference>
<dbReference type="InterPro" id="IPR056863">
    <property type="entry name" value="LMN_ATRN_NET-like_EGF"/>
</dbReference>
<dbReference type="EMBL" id="CAJRST010004446">
    <property type="protein sequence ID" value="CAG5878928.1"/>
    <property type="molecule type" value="Genomic_DNA"/>
</dbReference>
<evidence type="ECO:0000256" key="2">
    <source>
        <dbReference type="ARBA" id="ARBA00022525"/>
    </source>
</evidence>
<evidence type="ECO:0000259" key="14">
    <source>
        <dbReference type="PROSITE" id="PS50027"/>
    </source>
</evidence>
<keyword evidence="7" id="KW-0130">Cell adhesion</keyword>
<feature type="disulfide bond" evidence="12">
    <location>
        <begin position="373"/>
        <end position="382"/>
    </location>
</feature>
<dbReference type="Gene3D" id="2.10.25.10">
    <property type="entry name" value="Laminin"/>
    <property type="match status" value="5"/>
</dbReference>
<dbReference type="GO" id="GO:0030154">
    <property type="term" value="P:cell differentiation"/>
    <property type="evidence" value="ECO:0007669"/>
    <property type="project" value="UniProtKB-ARBA"/>
</dbReference>
<feature type="transmembrane region" description="Helical" evidence="13">
    <location>
        <begin position="89"/>
        <end position="115"/>
    </location>
</feature>
<dbReference type="GO" id="GO:0007155">
    <property type="term" value="P:cell adhesion"/>
    <property type="evidence" value="ECO:0007669"/>
    <property type="project" value="UniProtKB-KW"/>
</dbReference>
<evidence type="ECO:0000256" key="3">
    <source>
        <dbReference type="ARBA" id="ARBA00022530"/>
    </source>
</evidence>
<dbReference type="FunFam" id="2.10.25.10:FF:000130">
    <property type="entry name" value="Laminin subunit beta 1"/>
    <property type="match status" value="1"/>
</dbReference>
<dbReference type="InterPro" id="IPR036179">
    <property type="entry name" value="Ig-like_dom_sf"/>
</dbReference>
<dbReference type="SMART" id="SM00180">
    <property type="entry name" value="EGF_Lam"/>
    <property type="match status" value="5"/>
</dbReference>
<dbReference type="CDD" id="cd00055">
    <property type="entry name" value="EGF_Lam"/>
    <property type="match status" value="5"/>
</dbReference>
<organism evidence="15 16">
    <name type="scientific">Menidia menidia</name>
    <name type="common">Atlantic silverside</name>
    <dbReference type="NCBI Taxonomy" id="238744"/>
    <lineage>
        <taxon>Eukaryota</taxon>
        <taxon>Metazoa</taxon>
        <taxon>Chordata</taxon>
        <taxon>Craniata</taxon>
        <taxon>Vertebrata</taxon>
        <taxon>Euteleostomi</taxon>
        <taxon>Actinopterygii</taxon>
        <taxon>Neopterygii</taxon>
        <taxon>Teleostei</taxon>
        <taxon>Neoteleostei</taxon>
        <taxon>Acanthomorphata</taxon>
        <taxon>Ovalentaria</taxon>
        <taxon>Atherinomorphae</taxon>
        <taxon>Atheriniformes</taxon>
        <taxon>Atherinopsidae</taxon>
        <taxon>Menidiinae</taxon>
        <taxon>Menidia</taxon>
    </lineage>
</organism>
<evidence type="ECO:0000256" key="8">
    <source>
        <dbReference type="ARBA" id="ARBA00023054"/>
    </source>
</evidence>
<keyword evidence="5" id="KW-0677">Repeat</keyword>
<feature type="disulfide bond" evidence="12">
    <location>
        <begin position="194"/>
        <end position="211"/>
    </location>
</feature>
<feature type="disulfide bond" evidence="12">
    <location>
        <begin position="257"/>
        <end position="266"/>
    </location>
</feature>
<keyword evidence="13" id="KW-1133">Transmembrane helix</keyword>
<gene>
    <name evidence="15" type="ORF">MMEN_LOCUS5559</name>
</gene>
<keyword evidence="2" id="KW-0964">Secreted</keyword>
<dbReference type="InterPro" id="IPR013783">
    <property type="entry name" value="Ig-like_fold"/>
</dbReference>
<dbReference type="SUPFAM" id="SSF48726">
    <property type="entry name" value="Immunoglobulin"/>
    <property type="match status" value="2"/>
</dbReference>
<keyword evidence="6" id="KW-0084">Basement membrane</keyword>
<dbReference type="PRINTS" id="PR00011">
    <property type="entry name" value="EGFLAMININ"/>
</dbReference>
<evidence type="ECO:0000256" key="6">
    <source>
        <dbReference type="ARBA" id="ARBA00022869"/>
    </source>
</evidence>
<feature type="disulfide bond" evidence="12">
    <location>
        <begin position="213"/>
        <end position="222"/>
    </location>
</feature>
<evidence type="ECO:0000256" key="9">
    <source>
        <dbReference type="ARBA" id="ARBA00023157"/>
    </source>
</evidence>
<feature type="disulfide bond" evidence="12">
    <location>
        <begin position="430"/>
        <end position="439"/>
    </location>
</feature>
<keyword evidence="13" id="KW-0472">Membrane</keyword>
<evidence type="ECO:0000313" key="16">
    <source>
        <dbReference type="Proteomes" id="UP000677803"/>
    </source>
</evidence>
<proteinExistence type="predicted"/>